<dbReference type="Gene3D" id="2.20.25.110">
    <property type="entry name" value="S-adenosyl-L-methionine-dependent methyltransferases"/>
    <property type="match status" value="1"/>
</dbReference>
<dbReference type="Pfam" id="PF13649">
    <property type="entry name" value="Methyltransf_25"/>
    <property type="match status" value="1"/>
</dbReference>
<dbReference type="InterPro" id="IPR029063">
    <property type="entry name" value="SAM-dependent_MTases_sf"/>
</dbReference>
<dbReference type="InterPro" id="IPR041698">
    <property type="entry name" value="Methyltransf_25"/>
</dbReference>
<evidence type="ECO:0000313" key="3">
    <source>
        <dbReference type="Proteomes" id="UP000051922"/>
    </source>
</evidence>
<protein>
    <recommendedName>
        <fullName evidence="1">Methyltransferase domain-containing protein</fullName>
    </recommendedName>
</protein>
<dbReference type="EMBL" id="AZFJ01000037">
    <property type="protein sequence ID" value="KRL86874.1"/>
    <property type="molecule type" value="Genomic_DNA"/>
</dbReference>
<dbReference type="PATRIC" id="fig|1423783.4.peg.540"/>
<proteinExistence type="predicted"/>
<dbReference type="OrthoDB" id="9811589at2"/>
<dbReference type="Proteomes" id="UP000051922">
    <property type="component" value="Unassembled WGS sequence"/>
</dbReference>
<dbReference type="STRING" id="1423783.FC50_GL000522"/>
<comment type="caution">
    <text evidence="2">The sequence shown here is derived from an EMBL/GenBank/DDBJ whole genome shotgun (WGS) entry which is preliminary data.</text>
</comment>
<evidence type="ECO:0000313" key="2">
    <source>
        <dbReference type="EMBL" id="KRL86874.1"/>
    </source>
</evidence>
<reference evidence="2 3" key="1">
    <citation type="journal article" date="2015" name="Genome Announc.">
        <title>Expanding the biotechnology potential of lactobacilli through comparative genomics of 213 strains and associated genera.</title>
        <authorList>
            <person name="Sun Z."/>
            <person name="Harris H.M."/>
            <person name="McCann A."/>
            <person name="Guo C."/>
            <person name="Argimon S."/>
            <person name="Zhang W."/>
            <person name="Yang X."/>
            <person name="Jeffery I.B."/>
            <person name="Cooney J.C."/>
            <person name="Kagawa T.F."/>
            <person name="Liu W."/>
            <person name="Song Y."/>
            <person name="Salvetti E."/>
            <person name="Wrobel A."/>
            <person name="Rasinkangas P."/>
            <person name="Parkhill J."/>
            <person name="Rea M.C."/>
            <person name="O'Sullivan O."/>
            <person name="Ritari J."/>
            <person name="Douillard F.P."/>
            <person name="Paul Ross R."/>
            <person name="Yang R."/>
            <person name="Briner A.E."/>
            <person name="Felis G.E."/>
            <person name="de Vos W.M."/>
            <person name="Barrangou R."/>
            <person name="Klaenhammer T.R."/>
            <person name="Caufield P.W."/>
            <person name="Cui Y."/>
            <person name="Zhang H."/>
            <person name="O'Toole P.W."/>
        </authorList>
    </citation>
    <scope>NUCLEOTIDE SEQUENCE [LARGE SCALE GENOMIC DNA]</scope>
    <source>
        <strain evidence="2 3">DSM 15945</strain>
    </source>
</reference>
<evidence type="ECO:0000259" key="1">
    <source>
        <dbReference type="Pfam" id="PF13649"/>
    </source>
</evidence>
<keyword evidence="3" id="KW-1185">Reference proteome</keyword>
<dbReference type="InterPro" id="IPR050508">
    <property type="entry name" value="Methyltransf_Superfamily"/>
</dbReference>
<accession>A0A0R1U5X4</accession>
<dbReference type="PANTHER" id="PTHR42912">
    <property type="entry name" value="METHYLTRANSFERASE"/>
    <property type="match status" value="1"/>
</dbReference>
<name>A0A0R1U5X4_9LACO</name>
<dbReference type="AlphaFoldDB" id="A0A0R1U5X4"/>
<sequence length="247" mass="27860">MIYTSFAQVYDHLMDDTLYADWLDYVQSRVTPANQQLLELAGGSGTLAVALAQAGYDVTLSDLSEDMLTLAGPKMDAAGVELPIIQADMRYLGDIGPYDVVTCFDDSICYMPNLGDVQTTFKQVAHVLKPGGRFMFDAHSLHQMDDVFPGYMYNYQTEDYAFMWHSYAGEVEHSVEHDLTFFVYQEDLDAYKPFIETHKERTYPVADFVASLTAAGFDDIQVTADFGRQEVTPESKRWFFSAVKTSD</sequence>
<dbReference type="GO" id="GO:0008168">
    <property type="term" value="F:methyltransferase activity"/>
    <property type="evidence" value="ECO:0007669"/>
    <property type="project" value="TreeGrafter"/>
</dbReference>
<gene>
    <name evidence="2" type="ORF">FC50_GL000522</name>
</gene>
<dbReference type="RefSeq" id="WP_056956452.1">
    <property type="nucleotide sequence ID" value="NZ_AZFJ01000037.1"/>
</dbReference>
<dbReference type="PANTHER" id="PTHR42912:SF80">
    <property type="entry name" value="METHYLTRANSFERASE DOMAIN-CONTAINING PROTEIN"/>
    <property type="match status" value="1"/>
</dbReference>
<dbReference type="Gene3D" id="3.40.50.150">
    <property type="entry name" value="Vaccinia Virus protein VP39"/>
    <property type="match status" value="1"/>
</dbReference>
<dbReference type="SUPFAM" id="SSF53335">
    <property type="entry name" value="S-adenosyl-L-methionine-dependent methyltransferases"/>
    <property type="match status" value="1"/>
</dbReference>
<feature type="domain" description="Methyltransferase" evidence="1">
    <location>
        <begin position="38"/>
        <end position="132"/>
    </location>
</feature>
<dbReference type="CDD" id="cd02440">
    <property type="entry name" value="AdoMet_MTases"/>
    <property type="match status" value="1"/>
</dbReference>
<organism evidence="2 3">
    <name type="scientific">Lacticaseibacillus pantheris DSM 15945 = JCM 12539 = NBRC 106106</name>
    <dbReference type="NCBI Taxonomy" id="1423783"/>
    <lineage>
        <taxon>Bacteria</taxon>
        <taxon>Bacillati</taxon>
        <taxon>Bacillota</taxon>
        <taxon>Bacilli</taxon>
        <taxon>Lactobacillales</taxon>
        <taxon>Lactobacillaceae</taxon>
        <taxon>Lacticaseibacillus</taxon>
    </lineage>
</organism>